<evidence type="ECO:0000313" key="2">
    <source>
        <dbReference type="WBParaSite" id="RSKR_0000231500.1"/>
    </source>
</evidence>
<accession>A0AC35TMD6</accession>
<evidence type="ECO:0000313" key="1">
    <source>
        <dbReference type="Proteomes" id="UP000095286"/>
    </source>
</evidence>
<reference evidence="2" key="1">
    <citation type="submission" date="2016-11" db="UniProtKB">
        <authorList>
            <consortium name="WormBaseParasite"/>
        </authorList>
    </citation>
    <scope>IDENTIFICATION</scope>
    <source>
        <strain evidence="2">KR3021</strain>
    </source>
</reference>
<dbReference type="Proteomes" id="UP000095286">
    <property type="component" value="Unplaced"/>
</dbReference>
<sequence>MWPNSKWGKIIFFGILALLFVIGLILLIPMPLAIFPAILRGQLQLGTDESGQYATLTNYWWKLPSHNYYDYVLWNITNPDSVNFMGAKASVQAVGPYSYKESEIKDYINWKDNGEKVYYRNEKTWIYSQETSCEKCDWEDSLYLPNLVFMTNVKYLEEYNVQGLKRLVMDASLLLLGEYPIKKVTQRGILFESYEDPMINLLNSGLMSVILNITGPNLFGFPIPDIKAVGYFPMYNHTSDEDYVSWTGKDKSEKLNQISQWSNSTQLPFWNTSYANNLEDKVFDGTFNGAFIKDDEPMKQFQSFACRHFELVSTEDVTVSDIPGRRWKMIDDNMNPYVDRMKAYEYQNYEKANYFPDWPCGSKQLRNDSSCGTIDCHDHLNFCSTCCENENKINGTYKLPNGFMPLACFPGLNKKLPFHASLSSHHFVLSPKEVSDSIIGLSPNYELHNLGHFEIQPTVGSTLSAVFRIQFNIPIWNSKTVTQLWQFRSTHFPCFSLSVNAHLKDYAYNFIRLATKTAPLIILILGIILVALPLLILAIWFIFKKVYNDKQKKSLEEHDPVSHEEAYEEN</sequence>
<dbReference type="WBParaSite" id="RSKR_0000231500.1">
    <property type="protein sequence ID" value="RSKR_0000231500.1"/>
    <property type="gene ID" value="RSKR_0000231500"/>
</dbReference>
<protein>
    <submittedName>
        <fullName evidence="2">CD36 family protein</fullName>
    </submittedName>
</protein>
<organism evidence="1 2">
    <name type="scientific">Rhabditophanes sp. KR3021</name>
    <dbReference type="NCBI Taxonomy" id="114890"/>
    <lineage>
        <taxon>Eukaryota</taxon>
        <taxon>Metazoa</taxon>
        <taxon>Ecdysozoa</taxon>
        <taxon>Nematoda</taxon>
        <taxon>Chromadorea</taxon>
        <taxon>Rhabditida</taxon>
        <taxon>Tylenchina</taxon>
        <taxon>Panagrolaimomorpha</taxon>
        <taxon>Strongyloidoidea</taxon>
        <taxon>Alloionematidae</taxon>
        <taxon>Rhabditophanes</taxon>
    </lineage>
</organism>
<name>A0AC35TMD6_9BILA</name>
<proteinExistence type="predicted"/>